<comment type="similarity">
    <text evidence="2">Belongs to the AB hydrolase superfamily. Epoxide hydrolase family.</text>
</comment>
<dbReference type="AlphaFoldDB" id="L7M7M5"/>
<dbReference type="PANTHER" id="PTHR43329">
    <property type="entry name" value="EPOXIDE HYDROLASE"/>
    <property type="match status" value="1"/>
</dbReference>
<feature type="domain" description="AB hydrolase-1" evidence="3">
    <location>
        <begin position="83"/>
        <end position="324"/>
    </location>
</feature>
<evidence type="ECO:0000256" key="1">
    <source>
        <dbReference type="ARBA" id="ARBA00022801"/>
    </source>
</evidence>
<reference evidence="4" key="1">
    <citation type="submission" date="2012-11" db="EMBL/GenBank/DDBJ databases">
        <authorList>
            <person name="Lucero-Rivera Y.E."/>
            <person name="Tovar-Ramirez D."/>
        </authorList>
    </citation>
    <scope>NUCLEOTIDE SEQUENCE</scope>
    <source>
        <tissue evidence="4">Salivary gland</tissue>
    </source>
</reference>
<reference evidence="4" key="2">
    <citation type="journal article" date="2015" name="J. Proteomics">
        <title>Sexual differences in the sialomes of the zebra tick, Rhipicephalus pulchellus.</title>
        <authorList>
            <person name="Tan A.W."/>
            <person name="Francischetti I.M."/>
            <person name="Slovak M."/>
            <person name="Kini R.M."/>
            <person name="Ribeiro J.M."/>
        </authorList>
    </citation>
    <scope>NUCLEOTIDE SEQUENCE</scope>
    <source>
        <tissue evidence="4">Salivary gland</tissue>
    </source>
</reference>
<evidence type="ECO:0000259" key="3">
    <source>
        <dbReference type="Pfam" id="PF00561"/>
    </source>
</evidence>
<dbReference type="PRINTS" id="PR00412">
    <property type="entry name" value="EPOXHYDRLASE"/>
</dbReference>
<dbReference type="InterPro" id="IPR029058">
    <property type="entry name" value="AB_hydrolase_fold"/>
</dbReference>
<dbReference type="EMBL" id="GACK01005886">
    <property type="protein sequence ID" value="JAA59148.1"/>
    <property type="molecule type" value="mRNA"/>
</dbReference>
<dbReference type="SUPFAM" id="SSF53474">
    <property type="entry name" value="alpha/beta-Hydrolases"/>
    <property type="match status" value="1"/>
</dbReference>
<sequence>MVLPPALAKIMILAIGTSMWIWMEAYVKVQVALHGRAILEPHRRSEPPELKDREFGQHDYASVNGINMHYVHKGCDTLNQTRPVLLLLHGFLDFWFIWNRQIPTLSKHFCVVVPDLRGYGLTTKPEGSADYLMVKLVQDIKELILNINPPRNKRQLVVVGHDWGAMIGFYLATSHEHLINRMVVINGMHPKAFSKQLLQSPRQMRMSWYMIPFRHPKVPEQYLMMRDFAFFDKVHKIFTEREEYIHKYMFSQPGTLTGAINYYRAFNNDKEQLNKLQYHVLNIPTLILWGQKDEFLTSRVGTYDRDWLKSSAIVFYKRAGHWLLRECSTSVNQYIVDFVKSGRLTAGLQGMNTSKVLSENTCAHSSTADAMSPENVFPLVPLDTGIPGFPEE</sequence>
<keyword evidence="1 4" id="KW-0378">Hydrolase</keyword>
<name>L7M7M5_RHIPC</name>
<dbReference type="Gene3D" id="3.40.50.1820">
    <property type="entry name" value="alpha/beta hydrolase"/>
    <property type="match status" value="1"/>
</dbReference>
<evidence type="ECO:0000313" key="4">
    <source>
        <dbReference type="EMBL" id="JAA59148.1"/>
    </source>
</evidence>
<organism evidence="4">
    <name type="scientific">Rhipicephalus pulchellus</name>
    <name type="common">Yellow backed tick</name>
    <name type="synonym">Dermacentor pulchellus</name>
    <dbReference type="NCBI Taxonomy" id="72859"/>
    <lineage>
        <taxon>Eukaryota</taxon>
        <taxon>Metazoa</taxon>
        <taxon>Ecdysozoa</taxon>
        <taxon>Arthropoda</taxon>
        <taxon>Chelicerata</taxon>
        <taxon>Arachnida</taxon>
        <taxon>Acari</taxon>
        <taxon>Parasitiformes</taxon>
        <taxon>Ixodida</taxon>
        <taxon>Ixodoidea</taxon>
        <taxon>Ixodidae</taxon>
        <taxon>Rhipicephalinae</taxon>
        <taxon>Rhipicephalus</taxon>
        <taxon>Rhipicephalus</taxon>
    </lineage>
</organism>
<dbReference type="GO" id="GO:0004301">
    <property type="term" value="F:epoxide hydrolase activity"/>
    <property type="evidence" value="ECO:0007669"/>
    <property type="project" value="UniProtKB-ARBA"/>
</dbReference>
<accession>L7M7M5</accession>
<dbReference type="Pfam" id="PF00561">
    <property type="entry name" value="Abhydrolase_1"/>
    <property type="match status" value="1"/>
</dbReference>
<dbReference type="InterPro" id="IPR000639">
    <property type="entry name" value="Epox_hydrolase-like"/>
</dbReference>
<proteinExistence type="evidence at transcript level"/>
<dbReference type="PRINTS" id="PR00111">
    <property type="entry name" value="ABHYDROLASE"/>
</dbReference>
<dbReference type="InterPro" id="IPR000073">
    <property type="entry name" value="AB_hydrolase_1"/>
</dbReference>
<protein>
    <submittedName>
        <fullName evidence="4">Putative soluble epoxide hydrolase</fullName>
    </submittedName>
</protein>
<evidence type="ECO:0000256" key="2">
    <source>
        <dbReference type="ARBA" id="ARBA00038334"/>
    </source>
</evidence>